<comment type="similarity">
    <text evidence="6">Belongs to the FAD-dependent oxidoreductase 2 family. 3-oxosteroid dehydrogenase subfamily.</text>
</comment>
<dbReference type="InterPro" id="IPR027477">
    <property type="entry name" value="Succ_DH/fumarate_Rdtase_cat_sf"/>
</dbReference>
<keyword evidence="3" id="KW-0274">FAD</keyword>
<dbReference type="PROSITE" id="PS51257">
    <property type="entry name" value="PROKAR_LIPOPROTEIN"/>
    <property type="match status" value="1"/>
</dbReference>
<evidence type="ECO:0000256" key="7">
    <source>
        <dbReference type="ARBA" id="ARBA00066536"/>
    </source>
</evidence>
<dbReference type="AlphaFoldDB" id="A0A7W2TU91"/>
<dbReference type="InterPro" id="IPR050315">
    <property type="entry name" value="FAD-oxidoreductase_2"/>
</dbReference>
<reference evidence="10 11" key="1">
    <citation type="submission" date="2020-07" db="EMBL/GenBank/DDBJ databases">
        <title>Halieaceae bacterium, F7430, whole genome shotgun sequencing project.</title>
        <authorList>
            <person name="Jiang S."/>
            <person name="Liu Z.W."/>
            <person name="Du Z.J."/>
        </authorList>
    </citation>
    <scope>NUCLEOTIDE SEQUENCE [LARGE SCALE GENOMIC DNA]</scope>
    <source>
        <strain evidence="10 11">F7430</strain>
    </source>
</reference>
<accession>A0A7W2TU91</accession>
<dbReference type="SUPFAM" id="SSF51905">
    <property type="entry name" value="FAD/NAD(P)-binding domain"/>
    <property type="match status" value="1"/>
</dbReference>
<gene>
    <name evidence="10" type="ORF">H2508_03005</name>
</gene>
<proteinExistence type="inferred from homology"/>
<dbReference type="Pfam" id="PF00890">
    <property type="entry name" value="FAD_binding_2"/>
    <property type="match status" value="1"/>
</dbReference>
<keyword evidence="4" id="KW-0560">Oxidoreductase</keyword>
<dbReference type="GO" id="GO:0008202">
    <property type="term" value="P:steroid metabolic process"/>
    <property type="evidence" value="ECO:0007669"/>
    <property type="project" value="UniProtKB-ARBA"/>
</dbReference>
<dbReference type="EC" id="1.3.99.4" evidence="7"/>
<evidence type="ECO:0000256" key="4">
    <source>
        <dbReference type="ARBA" id="ARBA00023002"/>
    </source>
</evidence>
<dbReference type="Gene3D" id="3.50.50.60">
    <property type="entry name" value="FAD/NAD(P)-binding domain"/>
    <property type="match status" value="2"/>
</dbReference>
<dbReference type="PANTHER" id="PTHR43400">
    <property type="entry name" value="FUMARATE REDUCTASE"/>
    <property type="match status" value="1"/>
</dbReference>
<dbReference type="PRINTS" id="PR00411">
    <property type="entry name" value="PNDRDTASEI"/>
</dbReference>
<sequence length="562" mass="60622">MSVLDKKVDVLVIGSGAGALTAACRAADQGAQVLVVEKAGYYGGTSASSGGGLWIPNNHLMKAAGIDDSEEEALTYLRTLTGDDVAPDVVEAYVRNAPLMLRYLEENTKASFESMVHYADYYQELEGAKPGGRSIDPLPYHARDLGQSFATLGRSHIQTTVMGLMGYTNQEGAVLLSKAPGWLKVVLKLVVEYGSDIVGRLKSRRSRRLVMGNALVGRLRHSLDERGVELWLNSPVTELVVEAGKVVGAVVSRGGSSEVVRAKRGVIIGAGGFEHSQAMRERYLPRPSQTSWSAASPNNTGDLIEAAHNIGAALHLMDEAWWGPTIVMPQEDRARMLFSERSMPGCIMVNGAGKRFVNESVAYTTAVQAMYKDANGNANLPVYAIFDSRYRREYPFGPLLPKGMKLDWLQPKRIRHQFLKQSDTIEGLAKELGVNPVGLKNTVESFNGYAEVGVDKDFHRGENSYDLLYGDIRLKPNPCLAAIAEAPFYGVEIFPGDIGTKGGLLTNANAQVLDEAGEVIRGLYAIGNSAASPMGRYYPGAGATLGPAMTFGFIAANHACNT</sequence>
<dbReference type="SUPFAM" id="SSF56425">
    <property type="entry name" value="Succinate dehydrogenase/fumarate reductase flavoprotein, catalytic domain"/>
    <property type="match status" value="1"/>
</dbReference>
<evidence type="ECO:0000256" key="2">
    <source>
        <dbReference type="ARBA" id="ARBA00022630"/>
    </source>
</evidence>
<dbReference type="FunFam" id="3.50.50.60:FF:000208">
    <property type="entry name" value="3-ketosteroid dehydrogenase"/>
    <property type="match status" value="1"/>
</dbReference>
<evidence type="ECO:0000256" key="3">
    <source>
        <dbReference type="ARBA" id="ARBA00022827"/>
    </source>
</evidence>
<comment type="cofactor">
    <cofactor evidence="1">
        <name>FAD</name>
        <dbReference type="ChEBI" id="CHEBI:57692"/>
    </cofactor>
</comment>
<evidence type="ECO:0000313" key="10">
    <source>
        <dbReference type="EMBL" id="MBA6412074.1"/>
    </source>
</evidence>
<comment type="caution">
    <text evidence="10">The sequence shown here is derived from an EMBL/GenBank/DDBJ whole genome shotgun (WGS) entry which is preliminary data.</text>
</comment>
<evidence type="ECO:0000313" key="11">
    <source>
        <dbReference type="Proteomes" id="UP000539350"/>
    </source>
</evidence>
<dbReference type="Proteomes" id="UP000539350">
    <property type="component" value="Unassembled WGS sequence"/>
</dbReference>
<dbReference type="InterPro" id="IPR003953">
    <property type="entry name" value="FAD-dep_OxRdtase_2_FAD-bd"/>
</dbReference>
<keyword evidence="11" id="KW-1185">Reference proteome</keyword>
<dbReference type="GO" id="GO:0047571">
    <property type="term" value="F:3-oxosteroid 1-dehydrogenase activity"/>
    <property type="evidence" value="ECO:0007669"/>
    <property type="project" value="UniProtKB-EC"/>
</dbReference>
<evidence type="ECO:0000256" key="1">
    <source>
        <dbReference type="ARBA" id="ARBA00001974"/>
    </source>
</evidence>
<evidence type="ECO:0000259" key="9">
    <source>
        <dbReference type="Pfam" id="PF00890"/>
    </source>
</evidence>
<dbReference type="PANTHER" id="PTHR43400:SF10">
    <property type="entry name" value="3-OXOSTEROID 1-DEHYDROGENASE"/>
    <property type="match status" value="1"/>
</dbReference>
<dbReference type="EMBL" id="JACFXU010000013">
    <property type="protein sequence ID" value="MBA6412074.1"/>
    <property type="molecule type" value="Genomic_DNA"/>
</dbReference>
<evidence type="ECO:0000256" key="5">
    <source>
        <dbReference type="ARBA" id="ARBA00051951"/>
    </source>
</evidence>
<organism evidence="10 11">
    <name type="scientific">Sediminihaliea albiluteola</name>
    <dbReference type="NCBI Taxonomy" id="2758564"/>
    <lineage>
        <taxon>Bacteria</taxon>
        <taxon>Pseudomonadati</taxon>
        <taxon>Pseudomonadota</taxon>
        <taxon>Gammaproteobacteria</taxon>
        <taxon>Cellvibrionales</taxon>
        <taxon>Halieaceae</taxon>
        <taxon>Sediminihaliea</taxon>
    </lineage>
</organism>
<feature type="domain" description="FAD-dependent oxidoreductase 2 FAD-binding" evidence="9">
    <location>
        <begin position="9"/>
        <end position="545"/>
    </location>
</feature>
<evidence type="ECO:0000256" key="6">
    <source>
        <dbReference type="ARBA" id="ARBA00061147"/>
    </source>
</evidence>
<name>A0A7W2TU91_9GAMM</name>
<dbReference type="InterPro" id="IPR036188">
    <property type="entry name" value="FAD/NAD-bd_sf"/>
</dbReference>
<keyword evidence="2" id="KW-0285">Flavoprotein</keyword>
<protein>
    <recommendedName>
        <fullName evidence="8">3-oxosteroid 1-dehydrogenase</fullName>
        <ecNumber evidence="7">1.3.99.4</ecNumber>
    </recommendedName>
</protein>
<dbReference type="RefSeq" id="WP_182168900.1">
    <property type="nucleotide sequence ID" value="NZ_JACFXU010000013.1"/>
</dbReference>
<evidence type="ECO:0000256" key="8">
    <source>
        <dbReference type="ARBA" id="ARBA00069709"/>
    </source>
</evidence>
<comment type="catalytic activity">
    <reaction evidence="5">
        <text>a 3-oxosteroid + A = a 3-oxo-Delta(1)-steroid + AH2</text>
        <dbReference type="Rhea" id="RHEA:13329"/>
        <dbReference type="ChEBI" id="CHEBI:13193"/>
        <dbReference type="ChEBI" id="CHEBI:17499"/>
        <dbReference type="ChEBI" id="CHEBI:20156"/>
        <dbReference type="ChEBI" id="CHEBI:47788"/>
        <dbReference type="EC" id="1.3.99.4"/>
    </reaction>
</comment>